<gene>
    <name evidence="3" type="ORF">GCM10023185_05940</name>
</gene>
<dbReference type="Pfam" id="PF05016">
    <property type="entry name" value="ParE_toxin"/>
    <property type="match status" value="1"/>
</dbReference>
<dbReference type="Gene3D" id="3.30.2310.20">
    <property type="entry name" value="RelE-like"/>
    <property type="match status" value="1"/>
</dbReference>
<keyword evidence="2" id="KW-1277">Toxin-antitoxin system</keyword>
<comment type="similarity">
    <text evidence="1">Belongs to the RelE toxin family.</text>
</comment>
<dbReference type="InterPro" id="IPR051803">
    <property type="entry name" value="TA_system_RelE-like_toxin"/>
</dbReference>
<evidence type="ECO:0000313" key="3">
    <source>
        <dbReference type="EMBL" id="GAA4349310.1"/>
    </source>
</evidence>
<dbReference type="EMBL" id="BAABGZ010000010">
    <property type="protein sequence ID" value="GAA4349310.1"/>
    <property type="molecule type" value="Genomic_DNA"/>
</dbReference>
<sequence length="101" mass="11641">MAKITFTNGARDDLHQLHEYLSQNSPAYANRLLDKIISRVDVLHTFPQSGRKLPEAPNDESLRELLEGSYRIIYELLPGDRILVLKIHHSARPLLDFRHQG</sequence>
<evidence type="ECO:0008006" key="5">
    <source>
        <dbReference type="Google" id="ProtNLM"/>
    </source>
</evidence>
<protein>
    <recommendedName>
        <fullName evidence="5">Type II toxin-antitoxin system RelE/ParE family toxin</fullName>
    </recommendedName>
</protein>
<dbReference type="RefSeq" id="WP_345233667.1">
    <property type="nucleotide sequence ID" value="NZ_BAABGZ010000010.1"/>
</dbReference>
<dbReference type="InterPro" id="IPR035093">
    <property type="entry name" value="RelE/ParE_toxin_dom_sf"/>
</dbReference>
<dbReference type="Proteomes" id="UP001501153">
    <property type="component" value="Unassembled WGS sequence"/>
</dbReference>
<evidence type="ECO:0000313" key="4">
    <source>
        <dbReference type="Proteomes" id="UP001501153"/>
    </source>
</evidence>
<dbReference type="InterPro" id="IPR007712">
    <property type="entry name" value="RelE/ParE_toxin"/>
</dbReference>
<organism evidence="3 4">
    <name type="scientific">Hymenobacter saemangeumensis</name>
    <dbReference type="NCBI Taxonomy" id="1084522"/>
    <lineage>
        <taxon>Bacteria</taxon>
        <taxon>Pseudomonadati</taxon>
        <taxon>Bacteroidota</taxon>
        <taxon>Cytophagia</taxon>
        <taxon>Cytophagales</taxon>
        <taxon>Hymenobacteraceae</taxon>
        <taxon>Hymenobacter</taxon>
    </lineage>
</organism>
<dbReference type="PANTHER" id="PTHR33755">
    <property type="entry name" value="TOXIN PARE1-RELATED"/>
    <property type="match status" value="1"/>
</dbReference>
<keyword evidence="4" id="KW-1185">Reference proteome</keyword>
<accession>A0ABP8I189</accession>
<comment type="caution">
    <text evidence="3">The sequence shown here is derived from an EMBL/GenBank/DDBJ whole genome shotgun (WGS) entry which is preliminary data.</text>
</comment>
<evidence type="ECO:0000256" key="2">
    <source>
        <dbReference type="ARBA" id="ARBA00022649"/>
    </source>
</evidence>
<dbReference type="SUPFAM" id="SSF143011">
    <property type="entry name" value="RelE-like"/>
    <property type="match status" value="1"/>
</dbReference>
<proteinExistence type="inferred from homology"/>
<evidence type="ECO:0000256" key="1">
    <source>
        <dbReference type="ARBA" id="ARBA00006226"/>
    </source>
</evidence>
<dbReference type="PANTHER" id="PTHR33755:SF5">
    <property type="entry name" value="TYPE II TOXIN-ANTITOXIN SYSTEM RELE_PARE FAMILY TOXIN"/>
    <property type="match status" value="1"/>
</dbReference>
<reference evidence="4" key="1">
    <citation type="journal article" date="2019" name="Int. J. Syst. Evol. Microbiol.">
        <title>The Global Catalogue of Microorganisms (GCM) 10K type strain sequencing project: providing services to taxonomists for standard genome sequencing and annotation.</title>
        <authorList>
            <consortium name="The Broad Institute Genomics Platform"/>
            <consortium name="The Broad Institute Genome Sequencing Center for Infectious Disease"/>
            <person name="Wu L."/>
            <person name="Ma J."/>
        </authorList>
    </citation>
    <scope>NUCLEOTIDE SEQUENCE [LARGE SCALE GENOMIC DNA]</scope>
    <source>
        <strain evidence="4">JCM 17923</strain>
    </source>
</reference>
<name>A0ABP8I189_9BACT</name>